<dbReference type="GO" id="GO:0006004">
    <property type="term" value="P:fucose metabolic process"/>
    <property type="evidence" value="ECO:0007669"/>
    <property type="project" value="UniProtKB-KW"/>
</dbReference>
<comment type="pathway">
    <text evidence="2">Protein modification; protein glycosylation.</text>
</comment>
<dbReference type="Proteomes" id="UP000736335">
    <property type="component" value="Unassembled WGS sequence"/>
</dbReference>
<keyword evidence="3" id="KW-0808">Transferase</keyword>
<dbReference type="GO" id="GO:0005783">
    <property type="term" value="C:endoplasmic reticulum"/>
    <property type="evidence" value="ECO:0007669"/>
    <property type="project" value="UniProtKB-SubCell"/>
</dbReference>
<dbReference type="CDD" id="cd11296">
    <property type="entry name" value="O-FucT_like"/>
    <property type="match status" value="1"/>
</dbReference>
<name>A0A9P6HHZ7_9AGAM</name>
<gene>
    <name evidence="11" type="ORF">BJ322DRAFT_1003610</name>
</gene>
<evidence type="ECO:0000256" key="6">
    <source>
        <dbReference type="ARBA" id="ARBA00023277"/>
    </source>
</evidence>
<evidence type="ECO:0000256" key="8">
    <source>
        <dbReference type="ARBA" id="ARBA00026232"/>
    </source>
</evidence>
<evidence type="ECO:0000256" key="3">
    <source>
        <dbReference type="ARBA" id="ARBA00022679"/>
    </source>
</evidence>
<evidence type="ECO:0000256" key="7">
    <source>
        <dbReference type="ARBA" id="ARBA00025803"/>
    </source>
</evidence>
<dbReference type="GO" id="GO:0046922">
    <property type="term" value="F:peptide-O-fucosyltransferase activity"/>
    <property type="evidence" value="ECO:0007669"/>
    <property type="project" value="InterPro"/>
</dbReference>
<organism evidence="11 12">
    <name type="scientific">Thelephora terrestris</name>
    <dbReference type="NCBI Taxonomy" id="56493"/>
    <lineage>
        <taxon>Eukaryota</taxon>
        <taxon>Fungi</taxon>
        <taxon>Dikarya</taxon>
        <taxon>Basidiomycota</taxon>
        <taxon>Agaricomycotina</taxon>
        <taxon>Agaricomycetes</taxon>
        <taxon>Thelephorales</taxon>
        <taxon>Thelephoraceae</taxon>
        <taxon>Thelephora</taxon>
    </lineage>
</organism>
<accession>A0A9P6HHZ7</accession>
<dbReference type="OrthoDB" id="2559662at2759"/>
<dbReference type="Pfam" id="PF10250">
    <property type="entry name" value="O-FucT"/>
    <property type="match status" value="1"/>
</dbReference>
<keyword evidence="5" id="KW-0294">Fucose metabolism</keyword>
<reference evidence="11" key="2">
    <citation type="submission" date="2020-11" db="EMBL/GenBank/DDBJ databases">
        <authorList>
            <consortium name="DOE Joint Genome Institute"/>
            <person name="Kuo A."/>
            <person name="Miyauchi S."/>
            <person name="Kiss E."/>
            <person name="Drula E."/>
            <person name="Kohler A."/>
            <person name="Sanchez-Garcia M."/>
            <person name="Andreopoulos B."/>
            <person name="Barry K.W."/>
            <person name="Bonito G."/>
            <person name="Buee M."/>
            <person name="Carver A."/>
            <person name="Chen C."/>
            <person name="Cichocki N."/>
            <person name="Clum A."/>
            <person name="Culley D."/>
            <person name="Crous P.W."/>
            <person name="Fauchery L."/>
            <person name="Girlanda M."/>
            <person name="Hayes R."/>
            <person name="Keri Z."/>
            <person name="Labutti K."/>
            <person name="Lipzen A."/>
            <person name="Lombard V."/>
            <person name="Magnuson J."/>
            <person name="Maillard F."/>
            <person name="Morin E."/>
            <person name="Murat C."/>
            <person name="Nolan M."/>
            <person name="Ohm R."/>
            <person name="Pangilinan J."/>
            <person name="Pereira M."/>
            <person name="Perotto S."/>
            <person name="Peter M."/>
            <person name="Riley R."/>
            <person name="Sitrit Y."/>
            <person name="Stielow B."/>
            <person name="Szollosi G."/>
            <person name="Zifcakova L."/>
            <person name="Stursova M."/>
            <person name="Spatafora J.W."/>
            <person name="Tedersoo L."/>
            <person name="Vaario L.-M."/>
            <person name="Yamada A."/>
            <person name="Yan M."/>
            <person name="Wang P."/>
            <person name="Xu J."/>
            <person name="Bruns T."/>
            <person name="Baldrian P."/>
            <person name="Vilgalys R."/>
            <person name="Henrissat B."/>
            <person name="Grigoriev I.V."/>
            <person name="Hibbett D."/>
            <person name="Nagy L.G."/>
            <person name="Martin F.M."/>
        </authorList>
    </citation>
    <scope>NUCLEOTIDE SEQUENCE</scope>
    <source>
        <strain evidence="11">UH-Tt-Lm1</strain>
    </source>
</reference>
<dbReference type="InterPro" id="IPR019378">
    <property type="entry name" value="GDP-Fuc_O-FucTrfase"/>
</dbReference>
<comment type="subcellular location">
    <subcellularLocation>
        <location evidence="1">Endoplasmic reticulum</location>
    </subcellularLocation>
</comment>
<evidence type="ECO:0000313" key="12">
    <source>
        <dbReference type="Proteomes" id="UP000736335"/>
    </source>
</evidence>
<dbReference type="Gene3D" id="3.40.50.11350">
    <property type="match status" value="1"/>
</dbReference>
<protein>
    <recommendedName>
        <fullName evidence="8">GDP-fucose protein O-fucosyltransferase 2</fullName>
    </recommendedName>
</protein>
<proteinExistence type="inferred from homology"/>
<evidence type="ECO:0000313" key="11">
    <source>
        <dbReference type="EMBL" id="KAF9787116.1"/>
    </source>
</evidence>
<evidence type="ECO:0000256" key="4">
    <source>
        <dbReference type="ARBA" id="ARBA00022824"/>
    </source>
</evidence>
<evidence type="ECO:0000256" key="9">
    <source>
        <dbReference type="SAM" id="MobiDB-lite"/>
    </source>
</evidence>
<feature type="transmembrane region" description="Helical" evidence="10">
    <location>
        <begin position="37"/>
        <end position="57"/>
    </location>
</feature>
<sequence length="501" mass="57071">MFRERPRRGKQAFGILPPYDSDTRKTSPRSGRLPRRVTRLLVSILASLTFLGLYSLLEFDDDSWTPSNLPWQERLPPLYGKYRLRELALPQHNLDLPYPEGRDGKYLWLPEHVRGKSHGELTATVLHNQFLDAESGWGNALQEHFVNALLAYHSRRAFVFDNYTWNANGSLYSQFNKNIIPSKIPMTVQIAGPMAGGPFAPGDNTPRSVMKEWFDVVCPHPKRLDRDAIRASLPENYSAKTVMDAWIKHIEETPENCVIADDRIFDIWVFGSKRLLDIVPLLFESPMVTEFRWSSLIIDGFNRNQKLYAPKGLTTATSNDPYPVIPGLLALHLRRGDFEKHCRGLAEWGSTWTGFNQLPELLDHFDSPPRPKEGNATQEIYDAYTKSCYPSIEEIVQKVADVKRTKAGSRLTNIYIMTNGKHPWLGELKQALHKSGNWNKISTSRELKVTWEQKYVVQSIDMVVGQRADVFIGNGFSSLTATIVMLRMAKGLDPAGTRLWS</sequence>
<evidence type="ECO:0000256" key="5">
    <source>
        <dbReference type="ARBA" id="ARBA00023253"/>
    </source>
</evidence>
<reference evidence="11" key="1">
    <citation type="journal article" date="2020" name="Nat. Commun.">
        <title>Large-scale genome sequencing of mycorrhizal fungi provides insights into the early evolution of symbiotic traits.</title>
        <authorList>
            <person name="Miyauchi S."/>
            <person name="Kiss E."/>
            <person name="Kuo A."/>
            <person name="Drula E."/>
            <person name="Kohler A."/>
            <person name="Sanchez-Garcia M."/>
            <person name="Morin E."/>
            <person name="Andreopoulos B."/>
            <person name="Barry K.W."/>
            <person name="Bonito G."/>
            <person name="Buee M."/>
            <person name="Carver A."/>
            <person name="Chen C."/>
            <person name="Cichocki N."/>
            <person name="Clum A."/>
            <person name="Culley D."/>
            <person name="Crous P.W."/>
            <person name="Fauchery L."/>
            <person name="Girlanda M."/>
            <person name="Hayes R.D."/>
            <person name="Keri Z."/>
            <person name="LaButti K."/>
            <person name="Lipzen A."/>
            <person name="Lombard V."/>
            <person name="Magnuson J."/>
            <person name="Maillard F."/>
            <person name="Murat C."/>
            <person name="Nolan M."/>
            <person name="Ohm R.A."/>
            <person name="Pangilinan J."/>
            <person name="Pereira M.F."/>
            <person name="Perotto S."/>
            <person name="Peter M."/>
            <person name="Pfister S."/>
            <person name="Riley R."/>
            <person name="Sitrit Y."/>
            <person name="Stielow J.B."/>
            <person name="Szollosi G."/>
            <person name="Zifcakova L."/>
            <person name="Stursova M."/>
            <person name="Spatafora J.W."/>
            <person name="Tedersoo L."/>
            <person name="Vaario L.M."/>
            <person name="Yamada A."/>
            <person name="Yan M."/>
            <person name="Wang P."/>
            <person name="Xu J."/>
            <person name="Bruns T."/>
            <person name="Baldrian P."/>
            <person name="Vilgalys R."/>
            <person name="Dunand C."/>
            <person name="Henrissat B."/>
            <person name="Grigoriev I.V."/>
            <person name="Hibbett D."/>
            <person name="Nagy L.G."/>
            <person name="Martin F.M."/>
        </authorList>
    </citation>
    <scope>NUCLEOTIDE SEQUENCE</scope>
    <source>
        <strain evidence="11">UH-Tt-Lm1</strain>
    </source>
</reference>
<keyword evidence="10" id="KW-0472">Membrane</keyword>
<keyword evidence="10" id="KW-0812">Transmembrane</keyword>
<evidence type="ECO:0000256" key="2">
    <source>
        <dbReference type="ARBA" id="ARBA00004922"/>
    </source>
</evidence>
<comment type="caution">
    <text evidence="11">The sequence shown here is derived from an EMBL/GenBank/DDBJ whole genome shotgun (WGS) entry which is preliminary data.</text>
</comment>
<dbReference type="PANTHER" id="PTHR13398">
    <property type="entry name" value="GDP-FUCOSE PROTEIN O-FUCOSYLTRANSFERASE 2"/>
    <property type="match status" value="1"/>
</dbReference>
<dbReference type="AlphaFoldDB" id="A0A9P6HHZ7"/>
<keyword evidence="6" id="KW-0119">Carbohydrate metabolism</keyword>
<feature type="compositionally biased region" description="Basic residues" evidence="9">
    <location>
        <begin position="1"/>
        <end position="10"/>
    </location>
</feature>
<dbReference type="PANTHER" id="PTHR13398:SF0">
    <property type="entry name" value="GDP-FUCOSE PROTEIN O-FUCOSYLTRANSFERASE 2"/>
    <property type="match status" value="1"/>
</dbReference>
<comment type="similarity">
    <text evidence="7">Belongs to the glycosyltransferase 68 family.</text>
</comment>
<dbReference type="EMBL" id="WIUZ02000005">
    <property type="protein sequence ID" value="KAF9787116.1"/>
    <property type="molecule type" value="Genomic_DNA"/>
</dbReference>
<evidence type="ECO:0000256" key="10">
    <source>
        <dbReference type="SAM" id="Phobius"/>
    </source>
</evidence>
<feature type="region of interest" description="Disordered" evidence="9">
    <location>
        <begin position="1"/>
        <end position="32"/>
    </location>
</feature>
<dbReference type="InterPro" id="IPR045130">
    <property type="entry name" value="OFUT2-like"/>
</dbReference>
<keyword evidence="4" id="KW-0256">Endoplasmic reticulum</keyword>
<keyword evidence="12" id="KW-1185">Reference proteome</keyword>
<keyword evidence="10" id="KW-1133">Transmembrane helix</keyword>
<evidence type="ECO:0000256" key="1">
    <source>
        <dbReference type="ARBA" id="ARBA00004240"/>
    </source>
</evidence>